<dbReference type="Gene3D" id="1.25.40.660">
    <property type="entry name" value="Vacuolar protein sorting-associated protein 35, helical subcomplex Vps35-C"/>
    <property type="match status" value="1"/>
</dbReference>
<evidence type="ECO:0000256" key="6">
    <source>
        <dbReference type="SAM" id="MobiDB-lite"/>
    </source>
</evidence>
<feature type="region of interest" description="Disordered" evidence="6">
    <location>
        <begin position="344"/>
        <end position="489"/>
    </location>
</feature>
<dbReference type="GO" id="GO:0006886">
    <property type="term" value="P:intracellular protein transport"/>
    <property type="evidence" value="ECO:0007669"/>
    <property type="project" value="TreeGrafter"/>
</dbReference>
<feature type="compositionally biased region" description="Basic and acidic residues" evidence="6">
    <location>
        <begin position="424"/>
        <end position="441"/>
    </location>
</feature>
<evidence type="ECO:0000256" key="2">
    <source>
        <dbReference type="ARBA" id="ARBA00006536"/>
    </source>
</evidence>
<evidence type="ECO:0000256" key="4">
    <source>
        <dbReference type="ARBA" id="ARBA00022927"/>
    </source>
</evidence>
<evidence type="ECO:0000313" key="8">
    <source>
        <dbReference type="Proteomes" id="UP000245699"/>
    </source>
</evidence>
<dbReference type="GO" id="GO:0005829">
    <property type="term" value="C:cytosol"/>
    <property type="evidence" value="ECO:0007669"/>
    <property type="project" value="GOC"/>
</dbReference>
<dbReference type="GO" id="GO:0005770">
    <property type="term" value="C:late endosome"/>
    <property type="evidence" value="ECO:0007669"/>
    <property type="project" value="TreeGrafter"/>
</dbReference>
<feature type="compositionally biased region" description="Basic and acidic residues" evidence="6">
    <location>
        <begin position="449"/>
        <end position="461"/>
    </location>
</feature>
<reference evidence="7 8" key="1">
    <citation type="journal article" date="2018" name="MBio">
        <title>Comparative Genomics Reveals the Core Gene Toolbox for the Fungus-Insect Symbiosis.</title>
        <authorList>
            <person name="Wang Y."/>
            <person name="Stata M."/>
            <person name="Wang W."/>
            <person name="Stajich J.E."/>
            <person name="White M.M."/>
            <person name="Moncalvo J.M."/>
        </authorList>
    </citation>
    <scope>NUCLEOTIDE SEQUENCE [LARGE SCALE GENOMIC DNA]</scope>
    <source>
        <strain evidence="7 8">AUS-77-4</strain>
    </source>
</reference>
<comment type="similarity">
    <text evidence="2">Belongs to the VPS35 family.</text>
</comment>
<keyword evidence="3" id="KW-0813">Transport</keyword>
<evidence type="ECO:0008006" key="9">
    <source>
        <dbReference type="Google" id="ProtNLM"/>
    </source>
</evidence>
<keyword evidence="5" id="KW-0472">Membrane</keyword>
<dbReference type="GO" id="GO:0030906">
    <property type="term" value="C:retromer, cargo-selective complex"/>
    <property type="evidence" value="ECO:0007669"/>
    <property type="project" value="InterPro"/>
</dbReference>
<sequence length="1090" mass="122863">MKKGTNIEPSGSDSDPEQKRILGEIINNVKMQTALMRRSIENEKVMEALKHCSNILNELRTSSLSPKFYSELYFFIFDCIQHLTPYLRELHLSGKQNLADLYELVQYAGSVVTRMYLMITVGSTYISLDQHYKNSKVASETSESIPVKEVLLDMLEMARGVQHPIRGLFLRYYLGQMTKDHLPTGTEESTSGSVDDSIHFLLSNFTEMNKLWVRMQHQGLSKDRVRREEERRDLRTLVGSNLLRLSALDGVTISNYHNIILPSMLSQVVSCKDALAQEYLMEATVQAFSDEYHVNTLSMIVSTLGKLHPRVAIRGIITSLADRISSYYIQKKLEDIKENGFESQNIETTGSNSNDIHSTENVADNQSVQNPVSPKKDSDIEKINKSEDVTVSSADISKGDLETQEPEEGDKEQNSEGNLTESISKVKIDEDESKIEKDKSLEINPESVGNEKDEKSSDSQHDSISAVDESNEPENKKLRDNETSEKLDDNVKVSEINTEIQAEKENKVKKDELDENVNDGIKIFEDFWDSIQKLLVLRSDLYISDVVAICNSMLKMALSCAPETIELANQVLEFAEKQISSKKTSSVNVSPNFSSMNSPKKDNTQQSIENGILGLILTPLRIYTNPLDVLKLSNYLPLLESQPIKTRRGLSIALLTILLQREIMISDPKTAADVLKLCVYNPALDLSSTNENSEDAANELGLLSRLVHSLKSDDSATYTRLLETARNSLSVNTKFIKIIFPAIVSDATHLVALLLKQVSPEEVKEDESCLQLVLKLLRFIRSALEQLVSAVGDDNKGSVMCFNMYLLVGQSISSQSQLYGIKSLENAAFDFYTEAMGIFENVSFNSHGQYLILVRLVGSIYSSRIFGAENYGTLSERCVFHANKLLKRPDQCRMYLVCANLWWRTLTDYELWDLGSPDAKSQYETFNNSTKVLECLEKSVILARSCLDSDVILVLYTEILNNYIVLYERRCFGITPKLINELISEIKAFKSKNDLMLEQESEATSGVSGKNYNAAKVNTLFAVLDKDGSVGLLERFLGRTLDYIKTKQREQEYQTSRSHYDENGAGDQDMNEGRLYLNQENPIDYSAIKL</sequence>
<dbReference type="EMBL" id="MBFT01001082">
    <property type="protein sequence ID" value="PVU85456.1"/>
    <property type="molecule type" value="Genomic_DNA"/>
</dbReference>
<gene>
    <name evidence="7" type="ORF">BB559_007010</name>
</gene>
<dbReference type="GO" id="GO:0042147">
    <property type="term" value="P:retrograde transport, endosome to Golgi"/>
    <property type="evidence" value="ECO:0007669"/>
    <property type="project" value="InterPro"/>
</dbReference>
<feature type="compositionally biased region" description="Basic and acidic residues" evidence="6">
    <location>
        <begin position="1052"/>
        <end position="1062"/>
    </location>
</feature>
<protein>
    <recommendedName>
        <fullName evidence="9">Vacuolar protein sorting-associated protein 35</fullName>
    </recommendedName>
</protein>
<name>A0A2T9XZC2_9FUNG</name>
<organism evidence="7 8">
    <name type="scientific">Furculomyces boomerangus</name>
    <dbReference type="NCBI Taxonomy" id="61424"/>
    <lineage>
        <taxon>Eukaryota</taxon>
        <taxon>Fungi</taxon>
        <taxon>Fungi incertae sedis</taxon>
        <taxon>Zoopagomycota</taxon>
        <taxon>Kickxellomycotina</taxon>
        <taxon>Harpellomycetes</taxon>
        <taxon>Harpellales</taxon>
        <taxon>Harpellaceae</taxon>
        <taxon>Furculomyces</taxon>
    </lineage>
</organism>
<evidence type="ECO:0000256" key="3">
    <source>
        <dbReference type="ARBA" id="ARBA00022448"/>
    </source>
</evidence>
<dbReference type="InterPro" id="IPR005378">
    <property type="entry name" value="Vps35"/>
</dbReference>
<feature type="compositionally biased region" description="Basic and acidic residues" evidence="6">
    <location>
        <begin position="473"/>
        <end position="489"/>
    </location>
</feature>
<evidence type="ECO:0000256" key="1">
    <source>
        <dbReference type="ARBA" id="ARBA00004170"/>
    </source>
</evidence>
<dbReference type="AlphaFoldDB" id="A0A2T9XZC2"/>
<dbReference type="OrthoDB" id="10258141at2759"/>
<proteinExistence type="inferred from homology"/>
<evidence type="ECO:0000256" key="5">
    <source>
        <dbReference type="ARBA" id="ARBA00023136"/>
    </source>
</evidence>
<keyword evidence="4" id="KW-0653">Protein transport</keyword>
<dbReference type="Pfam" id="PF03635">
    <property type="entry name" value="Vps35"/>
    <property type="match status" value="1"/>
</dbReference>
<dbReference type="InterPro" id="IPR042491">
    <property type="entry name" value="Vps35_C"/>
</dbReference>
<dbReference type="PANTHER" id="PTHR11099">
    <property type="entry name" value="VACUOLAR SORTING PROTEIN 35"/>
    <property type="match status" value="1"/>
</dbReference>
<comment type="subcellular location">
    <subcellularLocation>
        <location evidence="1">Membrane</location>
        <topology evidence="1">Peripheral membrane protein</topology>
    </subcellularLocation>
</comment>
<feature type="region of interest" description="Disordered" evidence="6">
    <location>
        <begin position="1052"/>
        <end position="1072"/>
    </location>
</feature>
<feature type="compositionally biased region" description="Basic and acidic residues" evidence="6">
    <location>
        <begin position="374"/>
        <end position="388"/>
    </location>
</feature>
<feature type="compositionally biased region" description="Polar residues" evidence="6">
    <location>
        <begin position="344"/>
        <end position="372"/>
    </location>
</feature>
<evidence type="ECO:0000313" key="7">
    <source>
        <dbReference type="EMBL" id="PVU85456.1"/>
    </source>
</evidence>
<dbReference type="PANTHER" id="PTHR11099:SF0">
    <property type="entry name" value="VACUOLAR PROTEIN SORTING-ASSOCIATED PROTEIN 35"/>
    <property type="match status" value="1"/>
</dbReference>
<dbReference type="Proteomes" id="UP000245699">
    <property type="component" value="Unassembled WGS sequence"/>
</dbReference>
<dbReference type="STRING" id="61424.A0A2T9XZC2"/>
<keyword evidence="8" id="KW-1185">Reference proteome</keyword>
<comment type="caution">
    <text evidence="7">The sequence shown here is derived from an EMBL/GenBank/DDBJ whole genome shotgun (WGS) entry which is preliminary data.</text>
</comment>
<accession>A0A2T9XZC2</accession>